<protein>
    <submittedName>
        <fullName evidence="1">Uncharacterized protein</fullName>
    </submittedName>
</protein>
<reference evidence="1" key="1">
    <citation type="submission" date="2019-08" db="EMBL/GenBank/DDBJ databases">
        <authorList>
            <person name="Kucharzyk K."/>
            <person name="Murdoch R.W."/>
            <person name="Higgins S."/>
            <person name="Loffler F."/>
        </authorList>
    </citation>
    <scope>NUCLEOTIDE SEQUENCE</scope>
</reference>
<comment type="caution">
    <text evidence="1">The sequence shown here is derived from an EMBL/GenBank/DDBJ whole genome shotgun (WGS) entry which is preliminary data.</text>
</comment>
<gene>
    <name evidence="1" type="ORF">SDC9_113538</name>
</gene>
<name>A0A645BNC8_9ZZZZ</name>
<evidence type="ECO:0000313" key="1">
    <source>
        <dbReference type="EMBL" id="MPM66628.1"/>
    </source>
</evidence>
<sequence>MPGEKPEQLSTKYKNIMEKRTISETIIDLESAALEAWHDGNPSPYLELYSKNFTAEYTNADINICIHNILINR</sequence>
<accession>A0A645BNC8</accession>
<organism evidence="1">
    <name type="scientific">bioreactor metagenome</name>
    <dbReference type="NCBI Taxonomy" id="1076179"/>
    <lineage>
        <taxon>unclassified sequences</taxon>
        <taxon>metagenomes</taxon>
        <taxon>ecological metagenomes</taxon>
    </lineage>
</organism>
<dbReference type="AlphaFoldDB" id="A0A645BNC8"/>
<proteinExistence type="predicted"/>
<dbReference type="EMBL" id="VSSQ01021203">
    <property type="protein sequence ID" value="MPM66628.1"/>
    <property type="molecule type" value="Genomic_DNA"/>
</dbReference>